<protein>
    <recommendedName>
        <fullName evidence="3">DUF4238 domain-containing protein</fullName>
    </recommendedName>
</protein>
<dbReference type="Pfam" id="PF14022">
    <property type="entry name" value="DUF4238"/>
    <property type="match status" value="2"/>
</dbReference>
<organism evidence="1 2">
    <name type="scientific">Rhizobium gallicum bv. gallicum R602sp</name>
    <dbReference type="NCBI Taxonomy" id="1041138"/>
    <lineage>
        <taxon>Bacteria</taxon>
        <taxon>Pseudomonadati</taxon>
        <taxon>Pseudomonadota</taxon>
        <taxon>Alphaproteobacteria</taxon>
        <taxon>Hyphomicrobiales</taxon>
        <taxon>Rhizobiaceae</taxon>
        <taxon>Rhizobium/Agrobacterium group</taxon>
        <taxon>Rhizobium</taxon>
    </lineage>
</organism>
<dbReference type="Proteomes" id="UP000031368">
    <property type="component" value="Chromosome"/>
</dbReference>
<dbReference type="EMBL" id="CP006877">
    <property type="protein sequence ID" value="AJD41688.1"/>
    <property type="molecule type" value="Genomic_DNA"/>
</dbReference>
<reference evidence="1 2" key="1">
    <citation type="submission" date="2013-11" db="EMBL/GenBank/DDBJ databases">
        <title>Complete genome sequence of Rhizobium gallicum bv. gallicum R602.</title>
        <authorList>
            <person name="Bustos P."/>
            <person name="Santamaria R.I."/>
            <person name="Lozano L."/>
            <person name="Acosta J.L."/>
            <person name="Ormeno-Orrillo E."/>
            <person name="Rogel M.A."/>
            <person name="Romero D."/>
            <person name="Cevallos M.A."/>
            <person name="Martinez-Romero E."/>
            <person name="Gonzalez V."/>
        </authorList>
    </citation>
    <scope>NUCLEOTIDE SEQUENCE [LARGE SCALE GENOMIC DNA]</scope>
    <source>
        <strain evidence="1 2">R602</strain>
    </source>
</reference>
<evidence type="ECO:0000313" key="2">
    <source>
        <dbReference type="Proteomes" id="UP000031368"/>
    </source>
</evidence>
<evidence type="ECO:0000313" key="1">
    <source>
        <dbReference type="EMBL" id="AJD41688.1"/>
    </source>
</evidence>
<sequence length="817" mass="93174">MSITRNNHYVPQWYQERFFESGKNTLAYLDMTPPQEVLANGRKVEKNSRFQAPTSRAFRQLDLYSTFFGTSVNDEIERQLFGDIDTRGSVAVRAFTDTDVSEQHRHFETFFEYIDIQKVRTPKGLDWLRAQYPMLSQNELMMEMQGIRMMHCTVWTEGVREIVSAEDAGIKFLVSDHPVTIYNHAVPPVAKGCRYPFDPSIALKGSQTIFPLNRDFCLILTNLEYARDPEARALEKRTFARNYRQSMVRTDAFIRTRKLSDQEVAKINFILKARARRYIAAGREEWLYPEKLVAVPWADLRNTLRPPEDGHWLFGGEMFAGFDSGYVHYQDEFGRTEAQREFLSKPASVNPLRPRDDCGCGSGLPFRECCNPKPLALRPAWGLMSIRERNLMLFRGIVKILAFEEKEDWVQVRRDLTDEKISEVYRLFDGLWPLETDMLQLLPKPDGVARAVYTGSIHPSAIADHALGACLYFGELIIEHPFLHAGTMKKEFSPVENPGLYRQEFIKTIVFMMKVMPFVQAGLVNLVPDLCYFDRHLRLQMMEMATFRAAGMSTPKDARIEALMRADAQRSIMSLPRDVLRRHFSMASTQGESIGVEEALGSLTNLREADPLAVLHSHLEPGKKNGDVNLVRLAPNFEMSMYLAQATGAAIITDSAIRWRDVQYAILRKARSSDQGLPALAANIERDAFAFLTDISDIRELAADRLFAPYSALMAEGFRYLTKFTDPGFRRKPNLEASIATRFVRTHSAAQKLIRKRGMPSNEARIACLLPIGGVQDNTINRLLLTSSSEHHLSSVPMAYFIEPTVRPPCSRDDSRM</sequence>
<name>A0A0B4X579_9HYPH</name>
<proteinExistence type="predicted"/>
<dbReference type="InterPro" id="IPR025332">
    <property type="entry name" value="DUF4238"/>
</dbReference>
<accession>A0A0B4X579</accession>
<evidence type="ECO:0008006" key="3">
    <source>
        <dbReference type="Google" id="ProtNLM"/>
    </source>
</evidence>
<gene>
    <name evidence="1" type="ORF">RGR602_CH02362</name>
</gene>
<dbReference type="HOGENOM" id="CLU_347440_0_0_5"/>
<keyword evidence="2" id="KW-1185">Reference proteome</keyword>
<dbReference type="AlphaFoldDB" id="A0A0B4X579"/>
<dbReference type="KEGG" id="rga:RGR602_CH02362"/>